<sequence>MQKIMSLAMCFINSHYHLRFFYIMSYCQIVTQVESVNYNKKTKRLYASSFLFPLCWLH</sequence>
<dbReference type="Proteomes" id="UP000196435">
    <property type="component" value="Unassembled WGS sequence"/>
</dbReference>
<gene>
    <name evidence="1" type="ORF">XIS1_650013</name>
</gene>
<dbReference type="AlphaFoldDB" id="A0A1N6N096"/>
<protein>
    <submittedName>
        <fullName evidence="1">Uncharacterized protein</fullName>
    </submittedName>
</protein>
<reference evidence="2" key="1">
    <citation type="submission" date="2016-12" db="EMBL/GenBank/DDBJ databases">
        <authorList>
            <person name="Gaudriault S."/>
        </authorList>
    </citation>
    <scope>NUCLEOTIDE SEQUENCE [LARGE SCALE GENOMIC DNA]</scope>
    <source>
        <strain evidence="2">HGB1681 (deposited as PTA-6826 in the American Type Culture Collection)</strain>
    </source>
</reference>
<evidence type="ECO:0000313" key="2">
    <source>
        <dbReference type="Proteomes" id="UP000196435"/>
    </source>
</evidence>
<name>A0A1N6N096_9GAMM</name>
<proteinExistence type="predicted"/>
<evidence type="ECO:0000313" key="1">
    <source>
        <dbReference type="EMBL" id="SIP74454.1"/>
    </source>
</evidence>
<organism evidence="1 2">
    <name type="scientific">Xenorhabdus innexi</name>
    <dbReference type="NCBI Taxonomy" id="290109"/>
    <lineage>
        <taxon>Bacteria</taxon>
        <taxon>Pseudomonadati</taxon>
        <taxon>Pseudomonadota</taxon>
        <taxon>Gammaproteobacteria</taxon>
        <taxon>Enterobacterales</taxon>
        <taxon>Morganellaceae</taxon>
        <taxon>Xenorhabdus</taxon>
    </lineage>
</organism>
<dbReference type="EMBL" id="FTLG01000209">
    <property type="protein sequence ID" value="SIP74454.1"/>
    <property type="molecule type" value="Genomic_DNA"/>
</dbReference>
<accession>A0A1N6N096</accession>